<keyword evidence="3" id="KW-1185">Reference proteome</keyword>
<comment type="caution">
    <text evidence="2">The sequence shown here is derived from an EMBL/GenBank/DDBJ whole genome shotgun (WGS) entry which is preliminary data.</text>
</comment>
<protein>
    <submittedName>
        <fullName evidence="2">Uncharacterized protein</fullName>
    </submittedName>
</protein>
<reference evidence="2" key="1">
    <citation type="submission" date="2019-11" db="EMBL/GenBank/DDBJ databases">
        <authorList>
            <person name="Liu Y."/>
            <person name="Hou J."/>
            <person name="Li T.-Q."/>
            <person name="Guan C.-H."/>
            <person name="Wu X."/>
            <person name="Wu H.-Z."/>
            <person name="Ling F."/>
            <person name="Zhang R."/>
            <person name="Shi X.-G."/>
            <person name="Ren J.-P."/>
            <person name="Chen E.-F."/>
            <person name="Sun J.-M."/>
        </authorList>
    </citation>
    <scope>NUCLEOTIDE SEQUENCE</scope>
    <source>
        <strain evidence="2">Adult_tree_wgs_1</strain>
        <tissue evidence="2">Leaves</tissue>
    </source>
</reference>
<evidence type="ECO:0000313" key="3">
    <source>
        <dbReference type="Proteomes" id="UP000626092"/>
    </source>
</evidence>
<proteinExistence type="predicted"/>
<feature type="region of interest" description="Disordered" evidence="1">
    <location>
        <begin position="41"/>
        <end position="60"/>
    </location>
</feature>
<accession>A0A834GIP7</accession>
<evidence type="ECO:0000313" key="2">
    <source>
        <dbReference type="EMBL" id="KAF7131618.1"/>
    </source>
</evidence>
<organism evidence="2 3">
    <name type="scientific">Rhododendron simsii</name>
    <name type="common">Sims's rhododendron</name>
    <dbReference type="NCBI Taxonomy" id="118357"/>
    <lineage>
        <taxon>Eukaryota</taxon>
        <taxon>Viridiplantae</taxon>
        <taxon>Streptophyta</taxon>
        <taxon>Embryophyta</taxon>
        <taxon>Tracheophyta</taxon>
        <taxon>Spermatophyta</taxon>
        <taxon>Magnoliopsida</taxon>
        <taxon>eudicotyledons</taxon>
        <taxon>Gunneridae</taxon>
        <taxon>Pentapetalae</taxon>
        <taxon>asterids</taxon>
        <taxon>Ericales</taxon>
        <taxon>Ericaceae</taxon>
        <taxon>Ericoideae</taxon>
        <taxon>Rhodoreae</taxon>
        <taxon>Rhododendron</taxon>
    </lineage>
</organism>
<gene>
    <name evidence="2" type="ORF">RHSIM_Rhsim09G0031100</name>
</gene>
<dbReference type="EMBL" id="WJXA01000009">
    <property type="protein sequence ID" value="KAF7131618.1"/>
    <property type="molecule type" value="Genomic_DNA"/>
</dbReference>
<sequence>MSSSISVQWTDGCEMEFLEGSWSVAKEIGGLSSDQKIENVTNSLAPSSRKSRASAGPLRKLMLSPPEDCFGQCSGLS</sequence>
<dbReference type="Proteomes" id="UP000626092">
    <property type="component" value="Unassembled WGS sequence"/>
</dbReference>
<evidence type="ECO:0000256" key="1">
    <source>
        <dbReference type="SAM" id="MobiDB-lite"/>
    </source>
</evidence>
<name>A0A834GIP7_RHOSS</name>
<dbReference type="AlphaFoldDB" id="A0A834GIP7"/>